<proteinExistence type="predicted"/>
<dbReference type="InterPro" id="IPR051515">
    <property type="entry name" value="IRG"/>
</dbReference>
<evidence type="ECO:0000256" key="1">
    <source>
        <dbReference type="SAM" id="Phobius"/>
    </source>
</evidence>
<dbReference type="InterPro" id="IPR027417">
    <property type="entry name" value="P-loop_NTPase"/>
</dbReference>
<keyword evidence="1" id="KW-0812">Transmembrane</keyword>
<sequence length="346" mass="38551">MISSEVRGGSRLLVSAAKQLMDSCCALTALPTKICSTYEVLLSYFRFSVASEGLYDSAVPAGVIEITKEAIDYRHPKYPNVILRDFPVIGTPASKAEDYLKDVGCKTENYGKLAQETLKNKKRFYFMQKRKKNLERVENECKSKQLGIESPEVFLVSNPEIHLYDFDALIKAFERHLPKNNMDAQTLSPDFIMKKKEIFQRVLWGLTALSGVAAAVPVPGLSAAVDLSLLVGTVTYYVSGFGLDIPSLKRLSVRTGLPYDELKAVLKSHLFGVEITKDLIKKITAELSFCASLEVVEEGSRFIPIIGSAIAFTLSAVLTYKLLNKFLDLLAEDALRLHERVLKNRQ</sequence>
<dbReference type="InterPro" id="IPR007743">
    <property type="entry name" value="Immunity-related_GTPase-like"/>
</dbReference>
<dbReference type="Pfam" id="PF05049">
    <property type="entry name" value="IIGP"/>
    <property type="match status" value="2"/>
</dbReference>
<feature type="transmembrane region" description="Helical" evidence="1">
    <location>
        <begin position="302"/>
        <end position="323"/>
    </location>
</feature>
<name>A0A3Q2C7F2_CYPVA</name>
<reference evidence="2" key="1">
    <citation type="submission" date="2025-08" db="UniProtKB">
        <authorList>
            <consortium name="Ensembl"/>
        </authorList>
    </citation>
    <scope>IDENTIFICATION</scope>
</reference>
<organism evidence="2 3">
    <name type="scientific">Cyprinodon variegatus</name>
    <name type="common">Sheepshead minnow</name>
    <dbReference type="NCBI Taxonomy" id="28743"/>
    <lineage>
        <taxon>Eukaryota</taxon>
        <taxon>Metazoa</taxon>
        <taxon>Chordata</taxon>
        <taxon>Craniata</taxon>
        <taxon>Vertebrata</taxon>
        <taxon>Euteleostomi</taxon>
        <taxon>Actinopterygii</taxon>
        <taxon>Neopterygii</taxon>
        <taxon>Teleostei</taxon>
        <taxon>Neoteleostei</taxon>
        <taxon>Acanthomorphata</taxon>
        <taxon>Ovalentaria</taxon>
        <taxon>Atherinomorphae</taxon>
        <taxon>Cyprinodontiformes</taxon>
        <taxon>Cyprinodontidae</taxon>
        <taxon>Cyprinodon</taxon>
    </lineage>
</organism>
<evidence type="ECO:0008006" key="4">
    <source>
        <dbReference type="Google" id="ProtNLM"/>
    </source>
</evidence>
<dbReference type="GO" id="GO:0016020">
    <property type="term" value="C:membrane"/>
    <property type="evidence" value="ECO:0007669"/>
    <property type="project" value="InterPro"/>
</dbReference>
<dbReference type="Ensembl" id="ENSCVAT00000014858.1">
    <property type="protein sequence ID" value="ENSCVAP00000000564.1"/>
    <property type="gene ID" value="ENSCVAG00000001493.1"/>
</dbReference>
<dbReference type="PANTHER" id="PTHR32341">
    <property type="entry name" value="INTERFERON-INDUCIBLE GTPASE"/>
    <property type="match status" value="1"/>
</dbReference>
<dbReference type="Proteomes" id="UP000265020">
    <property type="component" value="Unassembled WGS sequence"/>
</dbReference>
<keyword evidence="3" id="KW-1185">Reference proteome</keyword>
<dbReference type="GeneTree" id="ENSGT00940000165579"/>
<protein>
    <recommendedName>
        <fullName evidence="4">IRG-type G domain-containing protein</fullName>
    </recommendedName>
</protein>
<evidence type="ECO:0000313" key="3">
    <source>
        <dbReference type="Proteomes" id="UP000265020"/>
    </source>
</evidence>
<dbReference type="AlphaFoldDB" id="A0A3Q2C7F2"/>
<feature type="transmembrane region" description="Helical" evidence="1">
    <location>
        <begin position="202"/>
        <end position="221"/>
    </location>
</feature>
<dbReference type="Gene3D" id="3.40.50.300">
    <property type="entry name" value="P-loop containing nucleotide triphosphate hydrolases"/>
    <property type="match status" value="1"/>
</dbReference>
<keyword evidence="1" id="KW-1133">Transmembrane helix</keyword>
<accession>A0A3Q2C7F2</accession>
<dbReference type="PANTHER" id="PTHR32341:SF10">
    <property type="entry name" value="INTERFERON-INDUCIBLE GTPASE 5"/>
    <property type="match status" value="1"/>
</dbReference>
<reference evidence="2" key="2">
    <citation type="submission" date="2025-09" db="UniProtKB">
        <authorList>
            <consortium name="Ensembl"/>
        </authorList>
    </citation>
    <scope>IDENTIFICATION</scope>
</reference>
<dbReference type="GO" id="GO:0005525">
    <property type="term" value="F:GTP binding"/>
    <property type="evidence" value="ECO:0007669"/>
    <property type="project" value="InterPro"/>
</dbReference>
<keyword evidence="1" id="KW-0472">Membrane</keyword>
<evidence type="ECO:0000313" key="2">
    <source>
        <dbReference type="Ensembl" id="ENSCVAP00000000564.1"/>
    </source>
</evidence>